<sequence length="43" mass="5168">MTKGEQVRLDPEWIELILEAKWMGYSIEDIRAFLEKEEVPRCD</sequence>
<evidence type="ECO:0000259" key="1">
    <source>
        <dbReference type="PROSITE" id="PS51500"/>
    </source>
</evidence>
<dbReference type="InterPro" id="IPR036281">
    <property type="entry name" value="SinR/SinI_dimer_dom_sf"/>
</dbReference>
<feature type="domain" description="Sin" evidence="1">
    <location>
        <begin position="1"/>
        <end position="38"/>
    </location>
</feature>
<dbReference type="Proteomes" id="UP001589836">
    <property type="component" value="Unassembled WGS sequence"/>
</dbReference>
<dbReference type="InterPro" id="IPR010981">
    <property type="entry name" value="SinR/SinI_dimer_dom"/>
</dbReference>
<reference evidence="2 3" key="1">
    <citation type="submission" date="2024-09" db="EMBL/GenBank/DDBJ databases">
        <authorList>
            <person name="Sun Q."/>
            <person name="Mori K."/>
        </authorList>
    </citation>
    <scope>NUCLEOTIDE SEQUENCE [LARGE SCALE GENOMIC DNA]</scope>
    <source>
        <strain evidence="2 3">NCAIM B.02529</strain>
    </source>
</reference>
<evidence type="ECO:0000313" key="2">
    <source>
        <dbReference type="EMBL" id="MFC0524318.1"/>
    </source>
</evidence>
<dbReference type="Pfam" id="PF08671">
    <property type="entry name" value="SinI"/>
    <property type="match status" value="1"/>
</dbReference>
<dbReference type="PROSITE" id="PS51500">
    <property type="entry name" value="SIN"/>
    <property type="match status" value="1"/>
</dbReference>
<protein>
    <submittedName>
        <fullName evidence="2">Anti-repressor SinI family protein</fullName>
    </submittedName>
</protein>
<gene>
    <name evidence="2" type="ORF">ACFFGV_12145</name>
</gene>
<name>A0ABV6LPH8_9BACI</name>
<evidence type="ECO:0000313" key="3">
    <source>
        <dbReference type="Proteomes" id="UP001589836"/>
    </source>
</evidence>
<organism evidence="2 3">
    <name type="scientific">Pontibacillus salicampi</name>
    <dbReference type="NCBI Taxonomy" id="1449801"/>
    <lineage>
        <taxon>Bacteria</taxon>
        <taxon>Bacillati</taxon>
        <taxon>Bacillota</taxon>
        <taxon>Bacilli</taxon>
        <taxon>Bacillales</taxon>
        <taxon>Bacillaceae</taxon>
        <taxon>Pontibacillus</taxon>
    </lineage>
</organism>
<keyword evidence="3" id="KW-1185">Reference proteome</keyword>
<accession>A0ABV6LPH8</accession>
<comment type="caution">
    <text evidence="2">The sequence shown here is derived from an EMBL/GenBank/DDBJ whole genome shotgun (WGS) entry which is preliminary data.</text>
</comment>
<dbReference type="SUPFAM" id="SSF47406">
    <property type="entry name" value="SinR repressor dimerisation domain-like"/>
    <property type="match status" value="1"/>
</dbReference>
<proteinExistence type="predicted"/>
<dbReference type="RefSeq" id="WP_377348170.1">
    <property type="nucleotide sequence ID" value="NZ_JBHLTP010000010.1"/>
</dbReference>
<dbReference type="EMBL" id="JBHLTP010000010">
    <property type="protein sequence ID" value="MFC0524318.1"/>
    <property type="molecule type" value="Genomic_DNA"/>
</dbReference>